<reference evidence="4" key="1">
    <citation type="journal article" date="2008" name="BMC Genomics">
        <title>Genome sequence and rapid evolution of the rice pathogen Xanthomonas oryzae pv. oryzae PXO99A.</title>
        <authorList>
            <person name="Salzberg S.L."/>
            <person name="Sommer D.D."/>
            <person name="Schatz M.C."/>
            <person name="Phillippy A.M."/>
            <person name="Rabinowicz P.D."/>
            <person name="Tsuge S."/>
            <person name="Furutani A."/>
            <person name="Ochiai H."/>
            <person name="Delcher A.L."/>
            <person name="Kelley D."/>
            <person name="Madupu R."/>
            <person name="Puiu D."/>
            <person name="Radune D."/>
            <person name="Shumway M."/>
            <person name="Trapnell C."/>
            <person name="Aparna G."/>
            <person name="Jha G."/>
            <person name="Pandey A."/>
            <person name="Patil P.B."/>
            <person name="Ishihara H."/>
            <person name="Meyer D.F."/>
            <person name="Szurek B."/>
            <person name="Verdier V."/>
            <person name="Koebnik R."/>
            <person name="Dow J.M."/>
            <person name="Ryan R.P."/>
            <person name="Hirata H."/>
            <person name="Tsuyumu S."/>
            <person name="Won Lee S."/>
            <person name="Seo Y.S."/>
            <person name="Sriariyanum M."/>
            <person name="Ronald P.C."/>
            <person name="Sonti R.V."/>
            <person name="Van Sluys M.A."/>
            <person name="Leach J.E."/>
            <person name="White F.F."/>
            <person name="Bogdanove A.J."/>
        </authorList>
    </citation>
    <scope>NUCLEOTIDE SEQUENCE [LARGE SCALE GENOMIC DNA]</scope>
    <source>
        <strain evidence="4">PXO99A</strain>
    </source>
</reference>
<dbReference type="InterPro" id="IPR011006">
    <property type="entry name" value="CheY-like_superfamily"/>
</dbReference>
<dbReference type="EMBL" id="CP000967">
    <property type="protein sequence ID" value="ACD61184.1"/>
    <property type="molecule type" value="Genomic_DNA"/>
</dbReference>
<dbReference type="PANTHER" id="PTHR48111:SF69">
    <property type="entry name" value="RESPONSE REGULATOR RECEIVER"/>
    <property type="match status" value="1"/>
</dbReference>
<sequence length="165" mass="18265">MSALRAVVAEDEALLRQSLLTLLAEVCPQLQIVGGCEDGASALETIATQQPDVAFLDIRMPGLTGIEVARAMRQVGPRSQVVFVTAYDQYAIDAFEHGAVDYLLKPISHERLQAAWQRVQHAPLLASRMARCWRPCCSVCRHARRRPVLRRRWPGSPPAAAARRA</sequence>
<dbReference type="PROSITE" id="PS50110">
    <property type="entry name" value="RESPONSE_REGULATORY"/>
    <property type="match status" value="1"/>
</dbReference>
<dbReference type="PANTHER" id="PTHR48111">
    <property type="entry name" value="REGULATOR OF RPOS"/>
    <property type="match status" value="1"/>
</dbReference>
<reference evidence="4" key="3">
    <citation type="submission" date="2015-06" db="EMBL/GenBank/DDBJ databases">
        <authorList>
            <person name="Booher N.J."/>
            <person name="Carpenter S.C.D."/>
            <person name="Sebra R.P."/>
            <person name="Wang L."/>
            <person name="Salzberg S.L."/>
            <person name="Leach J.E."/>
            <person name="Bogdanove A.J."/>
        </authorList>
    </citation>
    <scope>NUCLEOTIDE SEQUENCE</scope>
    <source>
        <strain evidence="4">PXO99A</strain>
    </source>
</reference>
<evidence type="ECO:0000256" key="2">
    <source>
        <dbReference type="PROSITE-ProRule" id="PRU00169"/>
    </source>
</evidence>
<evidence type="ECO:0000259" key="3">
    <source>
        <dbReference type="PROSITE" id="PS50110"/>
    </source>
</evidence>
<dbReference type="GO" id="GO:0006355">
    <property type="term" value="P:regulation of DNA-templated transcription"/>
    <property type="evidence" value="ECO:0007669"/>
    <property type="project" value="TreeGrafter"/>
</dbReference>
<reference evidence="4" key="2">
    <citation type="submission" date="2013-08" db="EMBL/GenBank/DDBJ databases">
        <authorList>
            <person name="Salzberg S."/>
        </authorList>
    </citation>
    <scope>NUCLEOTIDE SEQUENCE</scope>
    <source>
        <strain evidence="4">PXO99A</strain>
    </source>
</reference>
<protein>
    <submittedName>
        <fullName evidence="4">Transcriptional regulator protein</fullName>
    </submittedName>
</protein>
<gene>
    <name evidence="4" type="ordered locus">PXO_03033</name>
</gene>
<feature type="domain" description="Response regulatory" evidence="3">
    <location>
        <begin position="5"/>
        <end position="120"/>
    </location>
</feature>
<dbReference type="InterPro" id="IPR001789">
    <property type="entry name" value="Sig_transdc_resp-reg_receiver"/>
</dbReference>
<dbReference type="HOGENOM" id="CLU_000445_69_15_6"/>
<dbReference type="GO" id="GO:0000976">
    <property type="term" value="F:transcription cis-regulatory region binding"/>
    <property type="evidence" value="ECO:0007669"/>
    <property type="project" value="TreeGrafter"/>
</dbReference>
<dbReference type="Proteomes" id="UP000001740">
    <property type="component" value="Chromosome"/>
</dbReference>
<evidence type="ECO:0000256" key="1">
    <source>
        <dbReference type="ARBA" id="ARBA00023125"/>
    </source>
</evidence>
<organism evidence="4">
    <name type="scientific">Xanthomonas oryzae pv. oryzae (strain PXO99A)</name>
    <dbReference type="NCBI Taxonomy" id="360094"/>
    <lineage>
        <taxon>Bacteria</taxon>
        <taxon>Pseudomonadati</taxon>
        <taxon>Pseudomonadota</taxon>
        <taxon>Gammaproteobacteria</taxon>
        <taxon>Lysobacterales</taxon>
        <taxon>Lysobacteraceae</taxon>
        <taxon>Xanthomonas</taxon>
    </lineage>
</organism>
<keyword evidence="2" id="KW-0597">Phosphoprotein</keyword>
<dbReference type="SUPFAM" id="SSF52172">
    <property type="entry name" value="CheY-like"/>
    <property type="match status" value="1"/>
</dbReference>
<dbReference type="GO" id="GO:0032993">
    <property type="term" value="C:protein-DNA complex"/>
    <property type="evidence" value="ECO:0007669"/>
    <property type="project" value="TreeGrafter"/>
</dbReference>
<feature type="modified residue" description="4-aspartylphosphate" evidence="2">
    <location>
        <position position="57"/>
    </location>
</feature>
<dbReference type="eggNOG" id="COG3279">
    <property type="taxonomic scope" value="Bacteria"/>
</dbReference>
<dbReference type="Gene3D" id="3.40.50.2300">
    <property type="match status" value="1"/>
</dbReference>
<dbReference type="GO" id="GO:0005829">
    <property type="term" value="C:cytosol"/>
    <property type="evidence" value="ECO:0007669"/>
    <property type="project" value="TreeGrafter"/>
</dbReference>
<dbReference type="KEGG" id="xop:PXO_03033"/>
<keyword evidence="1" id="KW-0238">DNA-binding</keyword>
<dbReference type="FunFam" id="3.40.50.2300:FF:000051">
    <property type="entry name" value="Two-component response regulator yehT"/>
    <property type="match status" value="1"/>
</dbReference>
<dbReference type="AlphaFoldDB" id="A0A0K0GQI7"/>
<dbReference type="Pfam" id="PF00072">
    <property type="entry name" value="Response_reg"/>
    <property type="match status" value="1"/>
</dbReference>
<proteinExistence type="predicted"/>
<dbReference type="SMART" id="SM00448">
    <property type="entry name" value="REC"/>
    <property type="match status" value="1"/>
</dbReference>
<dbReference type="GO" id="GO:0000156">
    <property type="term" value="F:phosphorelay response regulator activity"/>
    <property type="evidence" value="ECO:0007669"/>
    <property type="project" value="TreeGrafter"/>
</dbReference>
<evidence type="ECO:0000313" key="4">
    <source>
        <dbReference type="EMBL" id="ACD61184.1"/>
    </source>
</evidence>
<name>A0A0K0GQI7_XANOP</name>
<dbReference type="InterPro" id="IPR039420">
    <property type="entry name" value="WalR-like"/>
</dbReference>
<accession>A0A0K0GQI7</accession>